<comment type="caution">
    <text evidence="1">The sequence shown here is derived from an EMBL/GenBank/DDBJ whole genome shotgun (WGS) entry which is preliminary data.</text>
</comment>
<evidence type="ECO:0000313" key="1">
    <source>
        <dbReference type="EMBL" id="KKK89483.1"/>
    </source>
</evidence>
<dbReference type="AlphaFoldDB" id="A0A0F8Z6W3"/>
<gene>
    <name evidence="1" type="ORF">LCGC14_2732650</name>
</gene>
<feature type="non-terminal residue" evidence="1">
    <location>
        <position position="1"/>
    </location>
</feature>
<protein>
    <submittedName>
        <fullName evidence="1">Uncharacterized protein</fullName>
    </submittedName>
</protein>
<reference evidence="1" key="1">
    <citation type="journal article" date="2015" name="Nature">
        <title>Complex archaea that bridge the gap between prokaryotes and eukaryotes.</title>
        <authorList>
            <person name="Spang A."/>
            <person name="Saw J.H."/>
            <person name="Jorgensen S.L."/>
            <person name="Zaremba-Niedzwiedzka K."/>
            <person name="Martijn J."/>
            <person name="Lind A.E."/>
            <person name="van Eijk R."/>
            <person name="Schleper C."/>
            <person name="Guy L."/>
            <person name="Ettema T.J."/>
        </authorList>
    </citation>
    <scope>NUCLEOTIDE SEQUENCE</scope>
</reference>
<accession>A0A0F8Z6W3</accession>
<proteinExistence type="predicted"/>
<sequence length="101" mass="10437">GVDGYFSLHVILTGSGTGKFEYLCSNDPGTANASGNFVVPTVVGGSTAADIVTSHTVTSGPSSDGIALYEFLPVTCRYMKIRMSETGIANSITVTAWLGVQ</sequence>
<name>A0A0F8Z6W3_9ZZZZ</name>
<organism evidence="1">
    <name type="scientific">marine sediment metagenome</name>
    <dbReference type="NCBI Taxonomy" id="412755"/>
    <lineage>
        <taxon>unclassified sequences</taxon>
        <taxon>metagenomes</taxon>
        <taxon>ecological metagenomes</taxon>
    </lineage>
</organism>
<dbReference type="EMBL" id="LAZR01049510">
    <property type="protein sequence ID" value="KKK89483.1"/>
    <property type="molecule type" value="Genomic_DNA"/>
</dbReference>